<organism evidence="1 2">
    <name type="scientific">Caerostris extrusa</name>
    <name type="common">Bark spider</name>
    <name type="synonym">Caerostris bankana</name>
    <dbReference type="NCBI Taxonomy" id="172846"/>
    <lineage>
        <taxon>Eukaryota</taxon>
        <taxon>Metazoa</taxon>
        <taxon>Ecdysozoa</taxon>
        <taxon>Arthropoda</taxon>
        <taxon>Chelicerata</taxon>
        <taxon>Arachnida</taxon>
        <taxon>Araneae</taxon>
        <taxon>Araneomorphae</taxon>
        <taxon>Entelegynae</taxon>
        <taxon>Araneoidea</taxon>
        <taxon>Araneidae</taxon>
        <taxon>Caerostris</taxon>
    </lineage>
</organism>
<gene>
    <name evidence="1" type="ORF">CEXT_763721</name>
</gene>
<comment type="caution">
    <text evidence="1">The sequence shown here is derived from an EMBL/GenBank/DDBJ whole genome shotgun (WGS) entry which is preliminary data.</text>
</comment>
<name>A0AAV4WC35_CAEEX</name>
<proteinExistence type="predicted"/>
<evidence type="ECO:0000313" key="2">
    <source>
        <dbReference type="Proteomes" id="UP001054945"/>
    </source>
</evidence>
<reference evidence="1 2" key="1">
    <citation type="submission" date="2021-06" db="EMBL/GenBank/DDBJ databases">
        <title>Caerostris extrusa draft genome.</title>
        <authorList>
            <person name="Kono N."/>
            <person name="Arakawa K."/>
        </authorList>
    </citation>
    <scope>NUCLEOTIDE SEQUENCE [LARGE SCALE GENOMIC DNA]</scope>
</reference>
<protein>
    <submittedName>
        <fullName evidence="1">Uncharacterized protein</fullName>
    </submittedName>
</protein>
<dbReference type="EMBL" id="BPLR01015928">
    <property type="protein sequence ID" value="GIY79764.1"/>
    <property type="molecule type" value="Genomic_DNA"/>
</dbReference>
<dbReference type="Proteomes" id="UP001054945">
    <property type="component" value="Unassembled WGS sequence"/>
</dbReference>
<keyword evidence="2" id="KW-1185">Reference proteome</keyword>
<evidence type="ECO:0000313" key="1">
    <source>
        <dbReference type="EMBL" id="GIY79764.1"/>
    </source>
</evidence>
<dbReference type="AlphaFoldDB" id="A0AAV4WC35"/>
<sequence>MKATIENYNKIQFNTVNSLPDLDTSKTNRSIEGPYPLKKKRLPFHFQLKFPHTSLFSPIPKGIDHLPSSSSISAPRRHDAATTSGKTRNAVVCITSDRRLLRGIEYIRYLFVRAIYLTTQSPRVDIVLYIVSER</sequence>
<accession>A0AAV4WC35</accession>